<dbReference type="EMBL" id="CP042467">
    <property type="protein sequence ID" value="QED27603.1"/>
    <property type="molecule type" value="Genomic_DNA"/>
</dbReference>
<dbReference type="SUPFAM" id="SSF54637">
    <property type="entry name" value="Thioesterase/thiol ester dehydrase-isomerase"/>
    <property type="match status" value="2"/>
</dbReference>
<dbReference type="PANTHER" id="PTHR43841:SF3">
    <property type="entry name" value="(3R)-HYDROXYACYL-ACP DEHYDRATASE SUBUNIT HADB"/>
    <property type="match status" value="1"/>
</dbReference>
<proteinExistence type="predicted"/>
<dbReference type="Proteomes" id="UP000321595">
    <property type="component" value="Chromosome"/>
</dbReference>
<keyword evidence="3" id="KW-1185">Reference proteome</keyword>
<gene>
    <name evidence="2" type="ORF">FRD01_10195</name>
</gene>
<protein>
    <submittedName>
        <fullName evidence="2">Acyl dehydratase</fullName>
    </submittedName>
</protein>
<feature type="domain" description="MaoC-like" evidence="1">
    <location>
        <begin position="184"/>
        <end position="285"/>
    </location>
</feature>
<dbReference type="KEGG" id="bbae:FRD01_10195"/>
<sequence>MGEGDFMVELEFDEMPSLMGAYARVLKPVKKTFNPSKSIPRFEARISGLRVDQKNLDLFGRVCGVPLNGRGLPPTYPHVMAGALHAQIVTHPEFPLGALGLVHVRNQIRYLSEMPVDGAWDVVVSVEGHREVGAGIEFDILTDFSADGERVWEQTTTAIYRITEKKENSKSKAKPHESGAFKALKRSATWQVREDAGRQYARVSGDYNPIHLQALAARAFGFKRAIATGMWSVARAAAELDEDLPQAPFTLNVAFKRPIYLPSRVVFSSWEERGETKFMVESLDGRTLHLEGSVSQP</sequence>
<evidence type="ECO:0000259" key="1">
    <source>
        <dbReference type="Pfam" id="PF01575"/>
    </source>
</evidence>
<evidence type="ECO:0000313" key="2">
    <source>
        <dbReference type="EMBL" id="QED27603.1"/>
    </source>
</evidence>
<dbReference type="InterPro" id="IPR003965">
    <property type="entry name" value="Fatty_acid_synthase"/>
</dbReference>
<dbReference type="GO" id="GO:0004312">
    <property type="term" value="F:fatty acid synthase activity"/>
    <property type="evidence" value="ECO:0007669"/>
    <property type="project" value="InterPro"/>
</dbReference>
<dbReference type="PRINTS" id="PR01483">
    <property type="entry name" value="FASYNTHASE"/>
</dbReference>
<dbReference type="OrthoDB" id="9774179at2"/>
<dbReference type="GO" id="GO:0005835">
    <property type="term" value="C:fatty acid synthase complex"/>
    <property type="evidence" value="ECO:0007669"/>
    <property type="project" value="InterPro"/>
</dbReference>
<reference evidence="2 3" key="1">
    <citation type="submission" date="2019-08" db="EMBL/GenBank/DDBJ databases">
        <authorList>
            <person name="Liang Q."/>
        </authorList>
    </citation>
    <scope>NUCLEOTIDE SEQUENCE [LARGE SCALE GENOMIC DNA]</scope>
    <source>
        <strain evidence="2 3">V1718</strain>
    </source>
</reference>
<dbReference type="AlphaFoldDB" id="A0A5B8XU73"/>
<dbReference type="GO" id="GO:0006633">
    <property type="term" value="P:fatty acid biosynthetic process"/>
    <property type="evidence" value="ECO:0007669"/>
    <property type="project" value="InterPro"/>
</dbReference>
<dbReference type="Gene3D" id="3.10.129.10">
    <property type="entry name" value="Hotdog Thioesterase"/>
    <property type="match status" value="1"/>
</dbReference>
<dbReference type="InterPro" id="IPR002539">
    <property type="entry name" value="MaoC-like_dom"/>
</dbReference>
<dbReference type="CDD" id="cd03441">
    <property type="entry name" value="R_hydratase_like"/>
    <property type="match status" value="1"/>
</dbReference>
<dbReference type="InterPro" id="IPR029069">
    <property type="entry name" value="HotDog_dom_sf"/>
</dbReference>
<dbReference type="Pfam" id="PF01575">
    <property type="entry name" value="MaoC_dehydratas"/>
    <property type="match status" value="1"/>
</dbReference>
<dbReference type="PANTHER" id="PTHR43841">
    <property type="entry name" value="3-HYDROXYACYL-THIOESTER DEHYDRATASE HTDX-RELATED"/>
    <property type="match status" value="1"/>
</dbReference>
<name>A0A5B8XU73_9DELT</name>
<accession>A0A5B8XU73</accession>
<organism evidence="2 3">
    <name type="scientific">Microvenator marinus</name>
    <dbReference type="NCBI Taxonomy" id="2600177"/>
    <lineage>
        <taxon>Bacteria</taxon>
        <taxon>Deltaproteobacteria</taxon>
        <taxon>Bradymonadales</taxon>
        <taxon>Microvenatoraceae</taxon>
        <taxon>Microvenator</taxon>
    </lineage>
</organism>
<evidence type="ECO:0000313" key="3">
    <source>
        <dbReference type="Proteomes" id="UP000321595"/>
    </source>
</evidence>